<evidence type="ECO:0000313" key="2">
    <source>
        <dbReference type="Proteomes" id="UP000001568"/>
    </source>
</evidence>
<evidence type="ECO:0000313" key="1">
    <source>
        <dbReference type="EMBL" id="ABO94177.1"/>
    </source>
</evidence>
<dbReference type="OrthoDB" id="10591731at2759"/>
<dbReference type="Proteomes" id="UP000001568">
    <property type="component" value="Chromosome 1"/>
</dbReference>
<dbReference type="EMBL" id="CP000581">
    <property type="protein sequence ID" value="ABO94177.1"/>
    <property type="molecule type" value="Genomic_DNA"/>
</dbReference>
<accession>A4RRE2</accession>
<keyword evidence="2" id="KW-1185">Reference proteome</keyword>
<name>A4RRE2_OSTLU</name>
<dbReference type="KEGG" id="olu:OSTLU_28985"/>
<dbReference type="GeneID" id="5000042"/>
<proteinExistence type="predicted"/>
<dbReference type="Gramene" id="ABO94177">
    <property type="protein sequence ID" value="ABO94177"/>
    <property type="gene ID" value="OSTLU_28985"/>
</dbReference>
<reference evidence="1 2" key="1">
    <citation type="journal article" date="2007" name="Proc. Natl. Acad. Sci. U.S.A.">
        <title>The tiny eukaryote Ostreococcus provides genomic insights into the paradox of plankton speciation.</title>
        <authorList>
            <person name="Palenik B."/>
            <person name="Grimwood J."/>
            <person name="Aerts A."/>
            <person name="Rouze P."/>
            <person name="Salamov A."/>
            <person name="Putnam N."/>
            <person name="Dupont C."/>
            <person name="Jorgensen R."/>
            <person name="Derelle E."/>
            <person name="Rombauts S."/>
            <person name="Zhou K."/>
            <person name="Otillar R."/>
            <person name="Merchant S.S."/>
            <person name="Podell S."/>
            <person name="Gaasterland T."/>
            <person name="Napoli C."/>
            <person name="Gendler K."/>
            <person name="Manuell A."/>
            <person name="Tai V."/>
            <person name="Vallon O."/>
            <person name="Piganeau G."/>
            <person name="Jancek S."/>
            <person name="Heijde M."/>
            <person name="Jabbari K."/>
            <person name="Bowler C."/>
            <person name="Lohr M."/>
            <person name="Robbens S."/>
            <person name="Werner G."/>
            <person name="Dubchak I."/>
            <person name="Pazour G.J."/>
            <person name="Ren Q."/>
            <person name="Paulsen I."/>
            <person name="Delwiche C."/>
            <person name="Schmutz J."/>
            <person name="Rokhsar D."/>
            <person name="Van de Peer Y."/>
            <person name="Moreau H."/>
            <person name="Grigoriev I.V."/>
        </authorList>
    </citation>
    <scope>NUCLEOTIDE SEQUENCE [LARGE SCALE GENOMIC DNA]</scope>
    <source>
        <strain evidence="1 2">CCE9901</strain>
    </source>
</reference>
<sequence length="49" mass="5742">MCENVECRYVMVSGGRDIRKAEIWGGGERESLVLVQCLRCQHEFRERVL</sequence>
<dbReference type="RefSeq" id="XP_001415885.1">
    <property type="nucleotide sequence ID" value="XM_001415848.1"/>
</dbReference>
<dbReference type="HOGENOM" id="CLU_3145064_0_0_1"/>
<dbReference type="AlphaFoldDB" id="A4RRE2"/>
<organism evidence="1 2">
    <name type="scientific">Ostreococcus lucimarinus (strain CCE9901)</name>
    <dbReference type="NCBI Taxonomy" id="436017"/>
    <lineage>
        <taxon>Eukaryota</taxon>
        <taxon>Viridiplantae</taxon>
        <taxon>Chlorophyta</taxon>
        <taxon>Mamiellophyceae</taxon>
        <taxon>Mamiellales</taxon>
        <taxon>Bathycoccaceae</taxon>
        <taxon>Ostreococcus</taxon>
    </lineage>
</organism>
<gene>
    <name evidence="1" type="ORF">OSTLU_28985</name>
</gene>
<protein>
    <submittedName>
        <fullName evidence="1">Uncharacterized protein</fullName>
    </submittedName>
</protein>